<sequence>MSTSAARVLIFTVLGNRDPKSMLEHLRRIVIPRFDLVLFANPHEGDWTVLPNKESMDAKCLTVWNELISTADHVSQEPSIPAYRIPNVSQFVDWVQRVSHFTSSMFAVYPLINPTSMSGTTTTMNDCHVLVTGSLYLAGAMLKTLDEQI</sequence>
<evidence type="ECO:0000313" key="2">
    <source>
        <dbReference type="Proteomes" id="UP000748531"/>
    </source>
</evidence>
<name>A0A8J4T2H0_9TREM</name>
<dbReference type="Proteomes" id="UP000748531">
    <property type="component" value="Unassembled WGS sequence"/>
</dbReference>
<dbReference type="Gene3D" id="3.90.190.20">
    <property type="entry name" value="Mur ligase, C-terminal domain"/>
    <property type="match status" value="1"/>
</dbReference>
<dbReference type="SUPFAM" id="SSF53244">
    <property type="entry name" value="MurD-like peptide ligases, peptide-binding domain"/>
    <property type="match status" value="1"/>
</dbReference>
<dbReference type="EMBL" id="LUCH01007056">
    <property type="protein sequence ID" value="KAF5396943.1"/>
    <property type="molecule type" value="Genomic_DNA"/>
</dbReference>
<organism evidence="1 2">
    <name type="scientific">Paragonimus heterotremus</name>
    <dbReference type="NCBI Taxonomy" id="100268"/>
    <lineage>
        <taxon>Eukaryota</taxon>
        <taxon>Metazoa</taxon>
        <taxon>Spiralia</taxon>
        <taxon>Lophotrochozoa</taxon>
        <taxon>Platyhelminthes</taxon>
        <taxon>Trematoda</taxon>
        <taxon>Digenea</taxon>
        <taxon>Plagiorchiida</taxon>
        <taxon>Troglotremata</taxon>
        <taxon>Troglotrematidae</taxon>
        <taxon>Paragonimus</taxon>
    </lineage>
</organism>
<dbReference type="InterPro" id="IPR036615">
    <property type="entry name" value="Mur_ligase_C_dom_sf"/>
</dbReference>
<accession>A0A8J4T2H0</accession>
<keyword evidence="2" id="KW-1185">Reference proteome</keyword>
<dbReference type="OrthoDB" id="5212574at2759"/>
<gene>
    <name evidence="1" type="ORF">PHET_10269</name>
</gene>
<proteinExistence type="predicted"/>
<reference evidence="1" key="1">
    <citation type="submission" date="2019-05" db="EMBL/GenBank/DDBJ databases">
        <title>Annotation for the trematode Paragonimus heterotremus.</title>
        <authorList>
            <person name="Choi Y.-J."/>
        </authorList>
    </citation>
    <scope>NUCLEOTIDE SEQUENCE</scope>
    <source>
        <strain evidence="1">LC</strain>
    </source>
</reference>
<protein>
    <submittedName>
        <fullName evidence="1">Uncharacterized protein</fullName>
    </submittedName>
</protein>
<dbReference type="GO" id="GO:0016881">
    <property type="term" value="F:acid-amino acid ligase activity"/>
    <property type="evidence" value="ECO:0007669"/>
    <property type="project" value="InterPro"/>
</dbReference>
<comment type="caution">
    <text evidence="1">The sequence shown here is derived from an EMBL/GenBank/DDBJ whole genome shotgun (WGS) entry which is preliminary data.</text>
</comment>
<evidence type="ECO:0000313" key="1">
    <source>
        <dbReference type="EMBL" id="KAF5396943.1"/>
    </source>
</evidence>
<dbReference type="AlphaFoldDB" id="A0A8J4T2H0"/>